<reference evidence="2" key="1">
    <citation type="submission" date="2019-02" db="EMBL/GenBank/DDBJ databases">
        <authorList>
            <consortium name="Genoscope - CEA"/>
            <person name="William W."/>
        </authorList>
    </citation>
    <scope>NUCLEOTIDE SEQUENCE [LARGE SCALE GENOMIC DNA]</scope>
    <source>
        <strain evidence="2">YSy11</strain>
    </source>
</reference>
<dbReference type="AlphaFoldDB" id="A0A653E865"/>
<proteinExistence type="predicted"/>
<protein>
    <submittedName>
        <fullName evidence="2">Uncharacterized protein</fullName>
    </submittedName>
</protein>
<evidence type="ECO:0000313" key="2">
    <source>
        <dbReference type="EMBL" id="VEV98914.1"/>
    </source>
</evidence>
<dbReference type="EMBL" id="LR215729">
    <property type="protein sequence ID" value="VEV98914.1"/>
    <property type="molecule type" value="Genomic_DNA"/>
</dbReference>
<sequence>MSAGKRKWRVRWWMWLIAVFICARYGILVMPRVSVFYSDEATMKIDYHWADNQSTYDGILPPGSYAIEAVDLVREAGYRVEFYWKPKGGRYHCISITPNWPRTVIYLDENADIDYSKGTDAELISKCPNDWADM</sequence>
<keyword evidence="1" id="KW-0812">Transmembrane</keyword>
<accession>A0A653E865</accession>
<keyword evidence="1" id="KW-1133">Transmembrane helix</keyword>
<gene>
    <name evidence="2" type="ORF">PMYSY11_3870</name>
</gene>
<feature type="transmembrane region" description="Helical" evidence="1">
    <location>
        <begin position="12"/>
        <end position="30"/>
    </location>
</feature>
<name>A0A653E865_9PSED</name>
<keyword evidence="1" id="KW-0472">Membrane</keyword>
<organism evidence="2">
    <name type="scientific">Pseudomonas marincola</name>
    <dbReference type="NCBI Taxonomy" id="437900"/>
    <lineage>
        <taxon>Bacteria</taxon>
        <taxon>Pseudomonadati</taxon>
        <taxon>Pseudomonadota</taxon>
        <taxon>Gammaproteobacteria</taxon>
        <taxon>Pseudomonadales</taxon>
        <taxon>Pseudomonadaceae</taxon>
        <taxon>Pseudomonas</taxon>
    </lineage>
</organism>
<evidence type="ECO:0000256" key="1">
    <source>
        <dbReference type="SAM" id="Phobius"/>
    </source>
</evidence>
<dbReference type="RefSeq" id="WP_150549204.1">
    <property type="nucleotide sequence ID" value="NZ_LR215729.2"/>
</dbReference>